<organism evidence="3 4">
    <name type="scientific">Silvimonas amylolytica</name>
    <dbReference type="NCBI Taxonomy" id="449663"/>
    <lineage>
        <taxon>Bacteria</taxon>
        <taxon>Pseudomonadati</taxon>
        <taxon>Pseudomonadota</taxon>
        <taxon>Betaproteobacteria</taxon>
        <taxon>Neisseriales</taxon>
        <taxon>Chitinibacteraceae</taxon>
        <taxon>Silvimonas</taxon>
    </lineage>
</organism>
<evidence type="ECO:0000256" key="2">
    <source>
        <dbReference type="SAM" id="MobiDB-lite"/>
    </source>
</evidence>
<dbReference type="EMBL" id="BMLY01000004">
    <property type="protein sequence ID" value="GGP26811.1"/>
    <property type="molecule type" value="Genomic_DNA"/>
</dbReference>
<dbReference type="Gene3D" id="3.30.930.30">
    <property type="match status" value="1"/>
</dbReference>
<dbReference type="NCBIfam" id="NF041497">
    <property type="entry name" value="MobV"/>
    <property type="match status" value="1"/>
</dbReference>
<feature type="region of interest" description="Disordered" evidence="2">
    <location>
        <begin position="369"/>
        <end position="410"/>
    </location>
</feature>
<gene>
    <name evidence="3" type="ORF">GCM10010971_26300</name>
</gene>
<dbReference type="InterPro" id="IPR001668">
    <property type="entry name" value="Mob_Pre"/>
</dbReference>
<dbReference type="Proteomes" id="UP000621859">
    <property type="component" value="Unassembled WGS sequence"/>
</dbReference>
<reference evidence="4" key="1">
    <citation type="journal article" date="2019" name="Int. J. Syst. Evol. Microbiol.">
        <title>The Global Catalogue of Microorganisms (GCM) 10K type strain sequencing project: providing services to taxonomists for standard genome sequencing and annotation.</title>
        <authorList>
            <consortium name="The Broad Institute Genomics Platform"/>
            <consortium name="The Broad Institute Genome Sequencing Center for Infectious Disease"/>
            <person name="Wu L."/>
            <person name="Ma J."/>
        </authorList>
    </citation>
    <scope>NUCLEOTIDE SEQUENCE [LARGE SCALE GENOMIC DNA]</scope>
    <source>
        <strain evidence="4">CGMCC 1.8860</strain>
    </source>
</reference>
<keyword evidence="1" id="KW-0175">Coiled coil</keyword>
<proteinExistence type="predicted"/>
<sequence length="410" mass="46294">MTDYLILRIAKLKTAAAILGSGQHTWREIPTPNADASRTHQNQDLKPVTNSRALLMAVNARVALAGKKSPNPVLAIEYLITASPRAWSRKSMPVDPHTFAKNALYLLEEMYESANVIAVNLQLDEATPHLVAYVVPLISVSAQRRLIPKKKKGKDGKLETVTHSYTSPAHYKLSAAATLDGRKKLHELQNYWHQHLGMAFQLERGQVGSGRKHIPPQRLYQLTSEGSLPPPTIPPCPTYPKTLPKPVDPGFLASSALKRSYQDGLSKWEEHERRRKLALPAYLREIEEWRKYCEQITQKSISEANKQRVNEERLEHLAQANTKLTKKNQDLTTKNNELRKLNSDLLWLQHLLEDLTPNLREKLEEDVHQLRMQQHERKSGGLRPGQVQQPSAPEVRSQSPNGTPGSSKSP</sequence>
<evidence type="ECO:0000256" key="1">
    <source>
        <dbReference type="SAM" id="Coils"/>
    </source>
</evidence>
<evidence type="ECO:0008006" key="5">
    <source>
        <dbReference type="Google" id="ProtNLM"/>
    </source>
</evidence>
<evidence type="ECO:0000313" key="4">
    <source>
        <dbReference type="Proteomes" id="UP000621859"/>
    </source>
</evidence>
<name>A0ABQ2PNL5_9NEIS</name>
<dbReference type="Pfam" id="PF01076">
    <property type="entry name" value="Mob_Pre"/>
    <property type="match status" value="1"/>
</dbReference>
<dbReference type="CDD" id="cd17242">
    <property type="entry name" value="MobM_relaxase"/>
    <property type="match status" value="1"/>
</dbReference>
<evidence type="ECO:0000313" key="3">
    <source>
        <dbReference type="EMBL" id="GGP26811.1"/>
    </source>
</evidence>
<feature type="compositionally biased region" description="Polar residues" evidence="2">
    <location>
        <begin position="386"/>
        <end position="410"/>
    </location>
</feature>
<keyword evidence="4" id="KW-1185">Reference proteome</keyword>
<accession>A0ABQ2PNL5</accession>
<feature type="compositionally biased region" description="Basic and acidic residues" evidence="2">
    <location>
        <begin position="369"/>
        <end position="379"/>
    </location>
</feature>
<protein>
    <recommendedName>
        <fullName evidence="5">Plasmid recombination enzyme</fullName>
    </recommendedName>
</protein>
<feature type="coiled-coil region" evidence="1">
    <location>
        <begin position="314"/>
        <end position="344"/>
    </location>
</feature>
<comment type="caution">
    <text evidence="3">The sequence shown here is derived from an EMBL/GenBank/DDBJ whole genome shotgun (WGS) entry which is preliminary data.</text>
</comment>
<dbReference type="RefSeq" id="WP_188694481.1">
    <property type="nucleotide sequence ID" value="NZ_BMLY01000004.1"/>
</dbReference>